<dbReference type="UniPathway" id="UPA00371">
    <property type="reaction ID" value="UER00545"/>
</dbReference>
<dbReference type="AlphaFoldDB" id="A0A200R128"/>
<dbReference type="PANTHER" id="PTHR46039">
    <property type="entry name" value="SUCROSE-PHOSPHATE SYNTHASE 3-RELATED"/>
    <property type="match status" value="1"/>
</dbReference>
<keyword evidence="5 9" id="KW-0328">Glycosyltransferase</keyword>
<dbReference type="Pfam" id="PF00862">
    <property type="entry name" value="GT-B_Sucrose_synth"/>
    <property type="match status" value="1"/>
</dbReference>
<evidence type="ECO:0000259" key="12">
    <source>
        <dbReference type="Pfam" id="PF05116"/>
    </source>
</evidence>
<dbReference type="Pfam" id="PF00534">
    <property type="entry name" value="Glycos_transf_1"/>
    <property type="match status" value="1"/>
</dbReference>
<reference evidence="13 14" key="1">
    <citation type="journal article" date="2017" name="Mol. Plant">
        <title>The Genome of Medicinal Plant Macleaya cordata Provides New Insights into Benzylisoquinoline Alkaloids Metabolism.</title>
        <authorList>
            <person name="Liu X."/>
            <person name="Liu Y."/>
            <person name="Huang P."/>
            <person name="Ma Y."/>
            <person name="Qing Z."/>
            <person name="Tang Q."/>
            <person name="Cao H."/>
            <person name="Cheng P."/>
            <person name="Zheng Y."/>
            <person name="Yuan Z."/>
            <person name="Zhou Y."/>
            <person name="Liu J."/>
            <person name="Tang Z."/>
            <person name="Zhuo Y."/>
            <person name="Zhang Y."/>
            <person name="Yu L."/>
            <person name="Huang J."/>
            <person name="Yang P."/>
            <person name="Peng Q."/>
            <person name="Zhang J."/>
            <person name="Jiang W."/>
            <person name="Zhang Z."/>
            <person name="Lin K."/>
            <person name="Ro D.K."/>
            <person name="Chen X."/>
            <person name="Xiong X."/>
            <person name="Shang Y."/>
            <person name="Huang S."/>
            <person name="Zeng J."/>
        </authorList>
    </citation>
    <scope>NUCLEOTIDE SEQUENCE [LARGE SCALE GENOMIC DNA]</scope>
    <source>
        <strain evidence="14">cv. BLH2017</strain>
        <tissue evidence="13">Root</tissue>
    </source>
</reference>
<keyword evidence="14" id="KW-1185">Reference proteome</keyword>
<dbReference type="InterPro" id="IPR000368">
    <property type="entry name" value="Sucrose_synth_GT-B1"/>
</dbReference>
<dbReference type="PANTHER" id="PTHR46039:SF5">
    <property type="entry name" value="SUCROSE-PHOSPHATE SYNTHASE 3-RELATED"/>
    <property type="match status" value="1"/>
</dbReference>
<evidence type="ECO:0000256" key="6">
    <source>
        <dbReference type="ARBA" id="ARBA00022679"/>
    </source>
</evidence>
<dbReference type="NCBIfam" id="TIGR02468">
    <property type="entry name" value="sucrsPsyn_pln"/>
    <property type="match status" value="1"/>
</dbReference>
<dbReference type="EC" id="2.4.1.14" evidence="4 9"/>
<dbReference type="Gene3D" id="3.40.50.2000">
    <property type="entry name" value="Glycogen Phosphorylase B"/>
    <property type="match status" value="2"/>
</dbReference>
<dbReference type="FunCoup" id="A0A200R128">
    <property type="interactions" value="117"/>
</dbReference>
<evidence type="ECO:0000256" key="7">
    <source>
        <dbReference type="ARBA" id="ARBA00024883"/>
    </source>
</evidence>
<dbReference type="OrthoDB" id="512920at2759"/>
<dbReference type="InterPro" id="IPR044161">
    <property type="entry name" value="SPS"/>
</dbReference>
<dbReference type="CDD" id="cd03800">
    <property type="entry name" value="GT4_sucrose_synthase"/>
    <property type="match status" value="1"/>
</dbReference>
<name>A0A200R128_MACCD</name>
<sequence>MAGNEWINGYLEAILDSGAAIDDQKPSTPSDLRERGHFNPTKYFVEEVVTGVDETDLHRTWIKVVATRNARERSSRLENMCWRIWHLARKKKQLELEDFQRLATRRWEREQGRRDATEDMSEDLSEGEKGDTIGEILQTPRKKFQRNLSNLEVWSDDNKGKKLYIVLISLHGLVRGEQMELGRDSDTGGQVKYVVELSRALAMMPGVYRVDLFTRQISSPDVDWSYGEPTEMLTSPSDYADGDEVGESSGAYIIRIPFGPRDKYLSKELLWPHIQEFVDGAVAHVLNMSRVLGEQIGGGQPIWPYVIHGHYADAGDSAALLSGALNVPMVLTGHSLGRNKLEQLLKQGRQSKEDINSTYKIMRRIEAEELSLDAAELVITSTKQEIEEQWGLYDGFDVKLEKVLRARARRGVNCHGRFMPRMVVIPPGMDFSSVVVQEDPPEAEGELATLIGSEGSSPRAVPPIWAEVMRFLTNPHKPMILALSRPDPKKNITTLLKAFGECRPLRELANLTLIMGNRDDIDEMSSGNASVLTTVLKLIDKYDLYGLVAYPKHHRQSDVPDIYRLAAKTRGVFINPALVEPFGLTLIEAAAHGLPMVATKNGGPVDIHQALNNGLLVDPHDQQEIADALLKLVAEKNLWHECRKNGWKNIHLFSWPEHCRTYLTRVAACRMRHPQWQTDTPVDDSVAQESLGDSLRDVQDMSLRLSVDGEKTSLNGSLEYDAAELEKVAAEGGTELQDQVKNILKKIPKPAPNLQEADGGKKQPENVVSKYPALRRRRKLIVIALDCYNSEGAPESKMLAIVQEIFKAVRSDSQTGRFSGFVLSTAMPLCETVEFLKSGKIQVTEFDALVCSSGSEVYYPGTYTEEDGKLYPDPDYTSHIDYRWGCDGLNRTIWKLMNTQEGRGEHENSSSSPIEEDVKSSNGHCISYWIKDPTKAKKVDELRQKLRMRGLRCHLMYCRNSTRMQAIPLLASRSQALRYFFVRWGLNVANMYVVLGETGDTDYEELISGTHKTIIMKGVVEKGSEELLRTVGSYMKDDIIPGESPLVAHTSGAAKADEIANALKQVSKSVGRM</sequence>
<dbReference type="InterPro" id="IPR035659">
    <property type="entry name" value="SPS_C"/>
</dbReference>
<evidence type="ECO:0000313" key="13">
    <source>
        <dbReference type="EMBL" id="OVA16370.1"/>
    </source>
</evidence>
<feature type="domain" description="Glycosyl transferase family 1" evidence="10">
    <location>
        <begin position="474"/>
        <end position="646"/>
    </location>
</feature>
<feature type="domain" description="Sucrose phosphatase-like" evidence="12">
    <location>
        <begin position="813"/>
        <end position="1015"/>
    </location>
</feature>
<dbReference type="SUPFAM" id="SSF53756">
    <property type="entry name" value="UDP-Glycosyltransferase/glycogen phosphorylase"/>
    <property type="match status" value="1"/>
</dbReference>
<evidence type="ECO:0000256" key="2">
    <source>
        <dbReference type="ARBA" id="ARBA00006530"/>
    </source>
</evidence>
<dbReference type="FunFam" id="3.40.50.2000:FF:000077">
    <property type="entry name" value="Sucrose-phosphate synthase 2"/>
    <property type="match status" value="1"/>
</dbReference>
<evidence type="ECO:0000256" key="4">
    <source>
        <dbReference type="ARBA" id="ARBA00012536"/>
    </source>
</evidence>
<dbReference type="GO" id="GO:0005986">
    <property type="term" value="P:sucrose biosynthetic process"/>
    <property type="evidence" value="ECO:0007669"/>
    <property type="project" value="UniProtKB-UniRule"/>
</dbReference>
<dbReference type="InterPro" id="IPR006380">
    <property type="entry name" value="SPP-like_dom"/>
</dbReference>
<comment type="subunit">
    <text evidence="3 9">Homodimer or homotetramer.</text>
</comment>
<evidence type="ECO:0000259" key="10">
    <source>
        <dbReference type="Pfam" id="PF00534"/>
    </source>
</evidence>
<dbReference type="Proteomes" id="UP000195402">
    <property type="component" value="Unassembled WGS sequence"/>
</dbReference>
<evidence type="ECO:0000256" key="3">
    <source>
        <dbReference type="ARBA" id="ARBA00011774"/>
    </source>
</evidence>
<comment type="function">
    <text evidence="7 9">Plays a role in photosynthetic sucrose synthesis by catalyzing the rate-limiting step of sucrose biosynthesis from UDP-glucose and fructose- 6-phosphate. Involved in the regulation of carbon partitioning in the leaves of plants. May regulate the synthesis of sucrose and therefore play a major role as a limiting factor in the export of photoassimilates out of the leaf. Plays a role for sucrose availability that is essential for plant growth and fiber elongation.</text>
</comment>
<evidence type="ECO:0000256" key="1">
    <source>
        <dbReference type="ARBA" id="ARBA00005027"/>
    </source>
</evidence>
<evidence type="ECO:0000256" key="5">
    <source>
        <dbReference type="ARBA" id="ARBA00022676"/>
    </source>
</evidence>
<gene>
    <name evidence="13" type="ORF">BVC80_7883g3</name>
</gene>
<keyword evidence="6 9" id="KW-0808">Transferase</keyword>
<dbReference type="CDD" id="cd16419">
    <property type="entry name" value="HAD_SPS"/>
    <property type="match status" value="1"/>
</dbReference>
<comment type="similarity">
    <text evidence="2 9">Belongs to the glycosyltransferase 1 family.</text>
</comment>
<dbReference type="OMA" id="TRMQIVP"/>
<comment type="caution">
    <text evidence="13">The sequence shown here is derived from an EMBL/GenBank/DDBJ whole genome shotgun (WGS) entry which is preliminary data.</text>
</comment>
<evidence type="ECO:0000256" key="8">
    <source>
        <dbReference type="ARBA" id="ARBA00047471"/>
    </source>
</evidence>
<comment type="catalytic activity">
    <reaction evidence="8 9">
        <text>beta-D-fructose 6-phosphate + UDP-alpha-D-glucose = sucrose 6(F)-phosphate + UDP + H(+)</text>
        <dbReference type="Rhea" id="RHEA:22172"/>
        <dbReference type="ChEBI" id="CHEBI:15378"/>
        <dbReference type="ChEBI" id="CHEBI:57634"/>
        <dbReference type="ChEBI" id="CHEBI:57723"/>
        <dbReference type="ChEBI" id="CHEBI:58223"/>
        <dbReference type="ChEBI" id="CHEBI:58885"/>
        <dbReference type="EC" id="2.4.1.14"/>
    </reaction>
</comment>
<dbReference type="GO" id="GO:0046524">
    <property type="term" value="F:sucrose-phosphate synthase activity"/>
    <property type="evidence" value="ECO:0007669"/>
    <property type="project" value="UniProtKB-UniRule"/>
</dbReference>
<feature type="domain" description="Sucrose synthase first GT-B" evidence="11">
    <location>
        <begin position="164"/>
        <end position="432"/>
    </location>
</feature>
<dbReference type="STRING" id="56857.A0A200R128"/>
<organism evidence="13 14">
    <name type="scientific">Macleaya cordata</name>
    <name type="common">Five-seeded plume-poppy</name>
    <name type="synonym">Bocconia cordata</name>
    <dbReference type="NCBI Taxonomy" id="56857"/>
    <lineage>
        <taxon>Eukaryota</taxon>
        <taxon>Viridiplantae</taxon>
        <taxon>Streptophyta</taxon>
        <taxon>Embryophyta</taxon>
        <taxon>Tracheophyta</taxon>
        <taxon>Spermatophyta</taxon>
        <taxon>Magnoliopsida</taxon>
        <taxon>Ranunculales</taxon>
        <taxon>Papaveraceae</taxon>
        <taxon>Papaveroideae</taxon>
        <taxon>Macleaya</taxon>
    </lineage>
</organism>
<dbReference type="InterPro" id="IPR012819">
    <property type="entry name" value="SPS_pln"/>
</dbReference>
<dbReference type="EMBL" id="MVGT01000541">
    <property type="protein sequence ID" value="OVA16370.1"/>
    <property type="molecule type" value="Genomic_DNA"/>
</dbReference>
<dbReference type="InterPro" id="IPR001296">
    <property type="entry name" value="Glyco_trans_1"/>
</dbReference>
<dbReference type="InParanoid" id="A0A200R128"/>
<proteinExistence type="inferred from homology"/>
<dbReference type="Pfam" id="PF05116">
    <property type="entry name" value="S6PP"/>
    <property type="match status" value="1"/>
</dbReference>
<evidence type="ECO:0000313" key="14">
    <source>
        <dbReference type="Proteomes" id="UP000195402"/>
    </source>
</evidence>
<accession>A0A200R128</accession>
<comment type="pathway">
    <text evidence="1 9">Glycan biosynthesis; sucrose biosynthesis; sucrose from D-fructose 6-phosphate and UDP-alpha-D-glucose: step 1/2.</text>
</comment>
<evidence type="ECO:0000256" key="9">
    <source>
        <dbReference type="RuleBase" id="RU368006"/>
    </source>
</evidence>
<protein>
    <recommendedName>
        <fullName evidence="4 9">Sucrose-phosphate synthase</fullName>
        <ecNumber evidence="4 9">2.4.1.14</ecNumber>
    </recommendedName>
</protein>
<evidence type="ECO:0000259" key="11">
    <source>
        <dbReference type="Pfam" id="PF00862"/>
    </source>
</evidence>